<dbReference type="STRING" id="679199.HMPREF9332_00563"/>
<organism evidence="2 3">
    <name type="scientific">Alloprevotella rava F0323</name>
    <dbReference type="NCBI Taxonomy" id="679199"/>
    <lineage>
        <taxon>Bacteria</taxon>
        <taxon>Pseudomonadati</taxon>
        <taxon>Bacteroidota</taxon>
        <taxon>Bacteroidia</taxon>
        <taxon>Bacteroidales</taxon>
        <taxon>Prevotellaceae</taxon>
        <taxon>Alloprevotella</taxon>
    </lineage>
</organism>
<feature type="signal peptide" evidence="1">
    <location>
        <begin position="1"/>
        <end position="19"/>
    </location>
</feature>
<dbReference type="EMBL" id="ACZK01000011">
    <property type="protein sequence ID" value="EHG23749.1"/>
    <property type="molecule type" value="Genomic_DNA"/>
</dbReference>
<comment type="caution">
    <text evidence="2">The sequence shown here is derived from an EMBL/GenBank/DDBJ whole genome shotgun (WGS) entry which is preliminary data.</text>
</comment>
<protein>
    <submittedName>
        <fullName evidence="2">Uncharacterized protein</fullName>
    </submittedName>
</protein>
<accession>G5GAG2</accession>
<keyword evidence="3" id="KW-1185">Reference proteome</keyword>
<dbReference type="HOGENOM" id="CLU_1375705_0_0_10"/>
<reference evidence="2 3" key="1">
    <citation type="submission" date="2011-08" db="EMBL/GenBank/DDBJ databases">
        <title>The Genome Sequence of Prevotella sp. oral taxon 302 str. F0323.</title>
        <authorList>
            <consortium name="The Broad Institute Genome Sequencing Platform"/>
            <person name="Earl A."/>
            <person name="Ward D."/>
            <person name="Feldgarden M."/>
            <person name="Gevers D."/>
            <person name="Izard J."/>
            <person name="Blanton J.M."/>
            <person name="Baranova O.V."/>
            <person name="Tanner A.C."/>
            <person name="Dewhirst F.E."/>
            <person name="Young S.K."/>
            <person name="Zeng Q."/>
            <person name="Gargeya S."/>
            <person name="Fitzgerald M."/>
            <person name="Haas B."/>
            <person name="Abouelleil A."/>
            <person name="Alvarado L."/>
            <person name="Arachchi H.M."/>
            <person name="Berlin A."/>
            <person name="Brown A."/>
            <person name="Chapman S.B."/>
            <person name="Chen Z."/>
            <person name="Dunbar C."/>
            <person name="Freedman E."/>
            <person name="Gearin G."/>
            <person name="Gellesch M."/>
            <person name="Goldberg J."/>
            <person name="Griggs A."/>
            <person name="Gujja S."/>
            <person name="Heiman D."/>
            <person name="Howarth C."/>
            <person name="Larson L."/>
            <person name="Lui A."/>
            <person name="MacDonald P.J.P."/>
            <person name="Montmayeur A."/>
            <person name="Murphy C."/>
            <person name="Neiman D."/>
            <person name="Pearson M."/>
            <person name="Priest M."/>
            <person name="Roberts A."/>
            <person name="Saif S."/>
            <person name="Shea T."/>
            <person name="Shenoy N."/>
            <person name="Sisk P."/>
            <person name="Stolte C."/>
            <person name="Sykes S."/>
            <person name="Wortman J."/>
            <person name="Nusbaum C."/>
            <person name="Birren B."/>
        </authorList>
    </citation>
    <scope>NUCLEOTIDE SEQUENCE [LARGE SCALE GENOMIC DNA]</scope>
    <source>
        <strain evidence="2 3">F0323</strain>
    </source>
</reference>
<proteinExistence type="predicted"/>
<evidence type="ECO:0000313" key="3">
    <source>
        <dbReference type="Proteomes" id="UP000015993"/>
    </source>
</evidence>
<dbReference type="AlphaFoldDB" id="G5GAG2"/>
<dbReference type="Pfam" id="PF20329">
    <property type="entry name" value="DUF6624"/>
    <property type="match status" value="1"/>
</dbReference>
<sequence length="198" mass="22936">MPPTYIIMKKIVLSLFALAALNCSAQSVSQRLERLFDVDQQIRKTETVDSLIEAQDSVNRAVLKEFVADYNPDSCSAKANKGLYLVLSHSPLAFRLPMAHLIEKAWQKKRLEAIYYASFQDGIRFDQLEPQIYGTQFMEMNEKTYLWPVADIDKLDERRAALGLPTEQAYIDELSKRHPEWNYTWDRTLTIETILNTQ</sequence>
<feature type="chain" id="PRO_5003476967" evidence="1">
    <location>
        <begin position="20"/>
        <end position="198"/>
    </location>
</feature>
<dbReference type="InterPro" id="IPR046732">
    <property type="entry name" value="DUF6624"/>
</dbReference>
<dbReference type="Proteomes" id="UP000015993">
    <property type="component" value="Unassembled WGS sequence"/>
</dbReference>
<gene>
    <name evidence="2" type="ORF">HMPREF9332_00563</name>
</gene>
<keyword evidence="1" id="KW-0732">Signal</keyword>
<name>G5GAG2_9BACT</name>
<evidence type="ECO:0000256" key="1">
    <source>
        <dbReference type="SAM" id="SignalP"/>
    </source>
</evidence>
<evidence type="ECO:0000313" key="2">
    <source>
        <dbReference type="EMBL" id="EHG23749.1"/>
    </source>
</evidence>